<keyword evidence="7 9" id="KW-0274">FAD</keyword>
<keyword evidence="5 9" id="KW-0816">Tricarboxylic acid cycle</keyword>
<evidence type="ECO:0000313" key="12">
    <source>
        <dbReference type="EMBL" id="VYU73084.1"/>
    </source>
</evidence>
<dbReference type="NCBIfam" id="NF003605">
    <property type="entry name" value="PRK05257.1-4"/>
    <property type="match status" value="1"/>
</dbReference>
<dbReference type="NCBIfam" id="NF003606">
    <property type="entry name" value="PRK05257.2-1"/>
    <property type="match status" value="1"/>
</dbReference>
<evidence type="ECO:0000256" key="5">
    <source>
        <dbReference type="ARBA" id="ARBA00022532"/>
    </source>
</evidence>
<evidence type="ECO:0000256" key="11">
    <source>
        <dbReference type="SAM" id="SignalP"/>
    </source>
</evidence>
<dbReference type="InterPro" id="IPR036188">
    <property type="entry name" value="FAD/NAD-bd_sf"/>
</dbReference>
<feature type="signal peptide" evidence="11">
    <location>
        <begin position="1"/>
        <end position="22"/>
    </location>
</feature>
<evidence type="ECO:0000256" key="8">
    <source>
        <dbReference type="ARBA" id="ARBA00023002"/>
    </source>
</evidence>
<feature type="compositionally biased region" description="Basic and acidic residues" evidence="10">
    <location>
        <begin position="541"/>
        <end position="552"/>
    </location>
</feature>
<dbReference type="PANTHER" id="PTHR43104:SF2">
    <property type="entry name" value="L-2-HYDROXYGLUTARATE DEHYDROGENASE, MITOCHONDRIAL"/>
    <property type="match status" value="1"/>
</dbReference>
<dbReference type="GO" id="GO:0006099">
    <property type="term" value="P:tricarboxylic acid cycle"/>
    <property type="evidence" value="ECO:0007669"/>
    <property type="project" value="UniProtKB-UniRule"/>
</dbReference>
<evidence type="ECO:0000256" key="9">
    <source>
        <dbReference type="HAMAP-Rule" id="MF_00212"/>
    </source>
</evidence>
<comment type="pathway">
    <text evidence="3 9">Carbohydrate metabolism; tricarboxylic acid cycle; oxaloacetate from (S)-malate (quinone route): step 1/1.</text>
</comment>
<evidence type="ECO:0000256" key="4">
    <source>
        <dbReference type="ARBA" id="ARBA00006389"/>
    </source>
</evidence>
<dbReference type="Gene3D" id="3.50.50.60">
    <property type="entry name" value="FAD/NAD(P)-binding domain"/>
    <property type="match status" value="1"/>
</dbReference>
<accession>A0A6N3H852</accession>
<evidence type="ECO:0000256" key="3">
    <source>
        <dbReference type="ARBA" id="ARBA00005012"/>
    </source>
</evidence>
<dbReference type="EC" id="1.1.5.4" evidence="9"/>
<comment type="similarity">
    <text evidence="4 9">Belongs to the MQO family.</text>
</comment>
<sequence>MKKMTARLFSMAVGLNAVSAAAKANASKEQETDVLLIGGGIMSATLGTYLQELEPDWSITMVERLDALAEESSNGWNNAGTGHAALMELNYTPQNPDGSISIKKAIEINEAFRISRQFWAHQVETGVLKNPRSFINTVPHMSLVWGDDNVNFLRARYKALQQSSLFRGMRYSESHDQIRSWAPLVMEGRDPQQKVAATRTEIGTDVNFGEITRQLINSLQRKENFSLNLGSEVRAIKRNADNSWNVTIASLHNRGAERVIKAKFIFIGAGGAALKLLQESGIPEAADYAGFPVGGQFLVSENPDVVNHHLAKVYGQASVGAPPMSVPHIDTRVIDGKRVLLFGPFATFSTRFLKNGSLWDLLRSTNRSNLLPMVSVGMTNFSLVKYLVSQVLQNDDDRFDALREYYPLANKEDWRLWQAGQRVQVIKRDGKGRGVLRLGTEVVSDKEGTIAALLGASPGASTAAPIMLELMEKIFAEKFASAEWQAKLKNIIPFLGTKLDGNIEAADAELHYTSRVLGLKCDESPVADATPPVLKPSSAHVADKEPAADIAL</sequence>
<organism evidence="12">
    <name type="scientific">Phytobacter massiliensis</name>
    <dbReference type="NCBI Taxonomy" id="1485952"/>
    <lineage>
        <taxon>Bacteria</taxon>
        <taxon>Pseudomonadati</taxon>
        <taxon>Pseudomonadota</taxon>
        <taxon>Gammaproteobacteria</taxon>
        <taxon>Enterobacterales</taxon>
        <taxon>Enterobacteriaceae</taxon>
        <taxon>Phytobacter</taxon>
    </lineage>
</organism>
<dbReference type="PANTHER" id="PTHR43104">
    <property type="entry name" value="L-2-HYDROXYGLUTARATE DEHYDROGENASE, MITOCHONDRIAL"/>
    <property type="match status" value="1"/>
</dbReference>
<protein>
    <recommendedName>
        <fullName evidence="9">Probable malate:quinone oxidoreductase</fullName>
        <ecNumber evidence="9">1.1.5.4</ecNumber>
    </recommendedName>
    <alternativeName>
        <fullName evidence="9">MQO</fullName>
    </alternativeName>
    <alternativeName>
        <fullName evidence="9">Malate dehydrogenase [quinone]</fullName>
    </alternativeName>
</protein>
<keyword evidence="11" id="KW-0732">Signal</keyword>
<evidence type="ECO:0000256" key="6">
    <source>
        <dbReference type="ARBA" id="ARBA00022630"/>
    </source>
</evidence>
<dbReference type="InterPro" id="IPR006231">
    <property type="entry name" value="MQO"/>
</dbReference>
<dbReference type="OrthoDB" id="9763983at2"/>
<dbReference type="GO" id="GO:0008924">
    <property type="term" value="F:L-malate dehydrogenase (quinone) activity"/>
    <property type="evidence" value="ECO:0007669"/>
    <property type="project" value="UniProtKB-UniRule"/>
</dbReference>
<reference evidence="12" key="1">
    <citation type="submission" date="2019-11" db="EMBL/GenBank/DDBJ databases">
        <authorList>
            <person name="Feng L."/>
        </authorList>
    </citation>
    <scope>NUCLEOTIDE SEQUENCE</scope>
    <source>
        <strain evidence="12">EMassiliensisLFYP7</strain>
    </source>
</reference>
<comment type="catalytic activity">
    <reaction evidence="1 9">
        <text>(S)-malate + a quinone = a quinol + oxaloacetate</text>
        <dbReference type="Rhea" id="RHEA:46012"/>
        <dbReference type="ChEBI" id="CHEBI:15589"/>
        <dbReference type="ChEBI" id="CHEBI:16452"/>
        <dbReference type="ChEBI" id="CHEBI:24646"/>
        <dbReference type="ChEBI" id="CHEBI:132124"/>
        <dbReference type="EC" id="1.1.5.4"/>
    </reaction>
</comment>
<feature type="region of interest" description="Disordered" evidence="10">
    <location>
        <begin position="530"/>
        <end position="552"/>
    </location>
</feature>
<evidence type="ECO:0000256" key="1">
    <source>
        <dbReference type="ARBA" id="ARBA00001139"/>
    </source>
</evidence>
<dbReference type="SUPFAM" id="SSF51905">
    <property type="entry name" value="FAD/NAD(P)-binding domain"/>
    <property type="match status" value="1"/>
</dbReference>
<keyword evidence="8 9" id="KW-0560">Oxidoreductase</keyword>
<dbReference type="EMBL" id="CACRTZ010000037">
    <property type="protein sequence ID" value="VYU73084.1"/>
    <property type="molecule type" value="Genomic_DNA"/>
</dbReference>
<gene>
    <name evidence="9 12" type="primary">mqo</name>
    <name evidence="12" type="ORF">EMLFYP7_03719</name>
</gene>
<proteinExistence type="inferred from homology"/>
<feature type="chain" id="PRO_5026874127" description="Probable malate:quinone oxidoreductase" evidence="11">
    <location>
        <begin position="23"/>
        <end position="552"/>
    </location>
</feature>
<evidence type="ECO:0000256" key="2">
    <source>
        <dbReference type="ARBA" id="ARBA00001974"/>
    </source>
</evidence>
<comment type="cofactor">
    <cofactor evidence="2 9">
        <name>FAD</name>
        <dbReference type="ChEBI" id="CHEBI:57692"/>
    </cofactor>
</comment>
<dbReference type="NCBIfam" id="NF003603">
    <property type="entry name" value="PRK05257.1-1"/>
    <property type="match status" value="1"/>
</dbReference>
<dbReference type="Pfam" id="PF06039">
    <property type="entry name" value="Mqo"/>
    <property type="match status" value="1"/>
</dbReference>
<name>A0A6N3H852_9ENTR</name>
<dbReference type="AlphaFoldDB" id="A0A6N3H852"/>
<dbReference type="NCBIfam" id="NF003611">
    <property type="entry name" value="PRK05257.3-2"/>
    <property type="match status" value="1"/>
</dbReference>
<dbReference type="GO" id="GO:0047545">
    <property type="term" value="F:(S)-2-hydroxyglutarate dehydrogenase activity"/>
    <property type="evidence" value="ECO:0007669"/>
    <property type="project" value="TreeGrafter"/>
</dbReference>
<evidence type="ECO:0000256" key="10">
    <source>
        <dbReference type="SAM" id="MobiDB-lite"/>
    </source>
</evidence>
<evidence type="ECO:0000256" key="7">
    <source>
        <dbReference type="ARBA" id="ARBA00022827"/>
    </source>
</evidence>
<dbReference type="NCBIfam" id="NF009875">
    <property type="entry name" value="PRK13339.1"/>
    <property type="match status" value="1"/>
</dbReference>
<dbReference type="UniPathway" id="UPA00223">
    <property type="reaction ID" value="UER01008"/>
</dbReference>
<dbReference type="NCBIfam" id="TIGR01320">
    <property type="entry name" value="mal_quin_oxido"/>
    <property type="match status" value="1"/>
</dbReference>
<dbReference type="HAMAP" id="MF_00212">
    <property type="entry name" value="MQO"/>
    <property type="match status" value="1"/>
</dbReference>
<keyword evidence="6 9" id="KW-0285">Flavoprotein</keyword>
<dbReference type="RefSeq" id="WP_044172929.1">
    <property type="nucleotide sequence ID" value="NZ_CABKSF010000001.1"/>
</dbReference>